<name>A0A9P0F0X3_BEMTA</name>
<dbReference type="Proteomes" id="UP001152759">
    <property type="component" value="Chromosome 3"/>
</dbReference>
<protein>
    <submittedName>
        <fullName evidence="2">Uncharacterized protein</fullName>
    </submittedName>
</protein>
<keyword evidence="3" id="KW-1185">Reference proteome</keyword>
<dbReference type="EMBL" id="OU963864">
    <property type="protein sequence ID" value="CAH0387258.1"/>
    <property type="molecule type" value="Genomic_DNA"/>
</dbReference>
<feature type="transmembrane region" description="Helical" evidence="1">
    <location>
        <begin position="6"/>
        <end position="25"/>
    </location>
</feature>
<dbReference type="AlphaFoldDB" id="A0A9P0F0X3"/>
<reference evidence="2" key="1">
    <citation type="submission" date="2021-12" db="EMBL/GenBank/DDBJ databases">
        <authorList>
            <person name="King R."/>
        </authorList>
    </citation>
    <scope>NUCLEOTIDE SEQUENCE</scope>
</reference>
<gene>
    <name evidence="2" type="ORF">BEMITA_LOCUS6297</name>
</gene>
<keyword evidence="1" id="KW-0812">Transmembrane</keyword>
<sequence>MLRAQLQVTLRLIVVCGMILSYVTIKAAGLDPLFNPTIIAKLKAASSVPEPRSAQNPRLIILSHHIRRTSSKEKPKKTYTVASKVKIEDSGKISLTFSGDANYHWKTQFGWMKLILQFLCPKCWE</sequence>
<evidence type="ECO:0000313" key="3">
    <source>
        <dbReference type="Proteomes" id="UP001152759"/>
    </source>
</evidence>
<dbReference type="KEGG" id="btab:109030529"/>
<evidence type="ECO:0000256" key="1">
    <source>
        <dbReference type="SAM" id="Phobius"/>
    </source>
</evidence>
<proteinExistence type="predicted"/>
<keyword evidence="1" id="KW-0472">Membrane</keyword>
<keyword evidence="1" id="KW-1133">Transmembrane helix</keyword>
<organism evidence="2 3">
    <name type="scientific">Bemisia tabaci</name>
    <name type="common">Sweetpotato whitefly</name>
    <name type="synonym">Aleurodes tabaci</name>
    <dbReference type="NCBI Taxonomy" id="7038"/>
    <lineage>
        <taxon>Eukaryota</taxon>
        <taxon>Metazoa</taxon>
        <taxon>Ecdysozoa</taxon>
        <taxon>Arthropoda</taxon>
        <taxon>Hexapoda</taxon>
        <taxon>Insecta</taxon>
        <taxon>Pterygota</taxon>
        <taxon>Neoptera</taxon>
        <taxon>Paraneoptera</taxon>
        <taxon>Hemiptera</taxon>
        <taxon>Sternorrhyncha</taxon>
        <taxon>Aleyrodoidea</taxon>
        <taxon>Aleyrodidae</taxon>
        <taxon>Aleyrodinae</taxon>
        <taxon>Bemisia</taxon>
    </lineage>
</organism>
<accession>A0A9P0F0X3</accession>
<evidence type="ECO:0000313" key="2">
    <source>
        <dbReference type="EMBL" id="CAH0387258.1"/>
    </source>
</evidence>